<name>A0ABU1TJH1_9FLAO</name>
<reference evidence="3 4" key="1">
    <citation type="submission" date="2023-07" db="EMBL/GenBank/DDBJ databases">
        <title>Sorghum-associated microbial communities from plants grown in Nebraska, USA.</title>
        <authorList>
            <person name="Schachtman D."/>
        </authorList>
    </citation>
    <scope>NUCLEOTIDE SEQUENCE [LARGE SCALE GENOMIC DNA]</scope>
    <source>
        <strain evidence="3 4">3773</strain>
    </source>
</reference>
<comment type="caution">
    <text evidence="3">The sequence shown here is derived from an EMBL/GenBank/DDBJ whole genome shotgun (WGS) entry which is preliminary data.</text>
</comment>
<dbReference type="InterPro" id="IPR050248">
    <property type="entry name" value="Polysacc_deacetylase_ArnD"/>
</dbReference>
<sequence length="258" mass="29874">MLKHKTITFFCVSILVMMLVLSFLSEVKWWYFLLLFLFWLVMTVWGSSDIRLGYFIKTYCNNQDEKKRRIALTFDDGPHPMTEKVLEILRKHNAKATFFCIGTQIEKYPDIFKRIIEEGHTIGNHSYSHSNSFGIFSTEKVTEEILHTNTIIEQLSGSKVLFFRPPFGVTNPRIAKAILDTKHYVIGWNNRSLDTVIKEEAKILERVKSKVKPGGIILLHDTSLKSANVLEQILLFLKSENYTIVPVDELLNLPAYEN</sequence>
<dbReference type="Gene3D" id="3.20.20.370">
    <property type="entry name" value="Glycoside hydrolase/deacetylase"/>
    <property type="match status" value="1"/>
</dbReference>
<keyword evidence="1" id="KW-1133">Transmembrane helix</keyword>
<organism evidence="3 4">
    <name type="scientific">Flavobacterium arsenatis</name>
    <dbReference type="NCBI Taxonomy" id="1484332"/>
    <lineage>
        <taxon>Bacteria</taxon>
        <taxon>Pseudomonadati</taxon>
        <taxon>Bacteroidota</taxon>
        <taxon>Flavobacteriia</taxon>
        <taxon>Flavobacteriales</taxon>
        <taxon>Flavobacteriaceae</taxon>
        <taxon>Flavobacterium</taxon>
    </lineage>
</organism>
<dbReference type="Pfam" id="PF01522">
    <property type="entry name" value="Polysacc_deac_1"/>
    <property type="match status" value="1"/>
</dbReference>
<feature type="domain" description="NodB homology" evidence="2">
    <location>
        <begin position="68"/>
        <end position="245"/>
    </location>
</feature>
<dbReference type="Proteomes" id="UP001255185">
    <property type="component" value="Unassembled WGS sequence"/>
</dbReference>
<dbReference type="SUPFAM" id="SSF88713">
    <property type="entry name" value="Glycoside hydrolase/deacetylase"/>
    <property type="match status" value="1"/>
</dbReference>
<gene>
    <name evidence="3" type="ORF">J2X31_000074</name>
</gene>
<evidence type="ECO:0000259" key="2">
    <source>
        <dbReference type="PROSITE" id="PS51677"/>
    </source>
</evidence>
<dbReference type="EMBL" id="JAVDVI010000001">
    <property type="protein sequence ID" value="MDR6966081.1"/>
    <property type="molecule type" value="Genomic_DNA"/>
</dbReference>
<dbReference type="CDD" id="cd10917">
    <property type="entry name" value="CE4_NodB_like_6s_7s"/>
    <property type="match status" value="1"/>
</dbReference>
<dbReference type="PANTHER" id="PTHR10587">
    <property type="entry name" value="GLYCOSYL TRANSFERASE-RELATED"/>
    <property type="match status" value="1"/>
</dbReference>
<evidence type="ECO:0000256" key="1">
    <source>
        <dbReference type="SAM" id="Phobius"/>
    </source>
</evidence>
<evidence type="ECO:0000313" key="3">
    <source>
        <dbReference type="EMBL" id="MDR6966081.1"/>
    </source>
</evidence>
<dbReference type="InterPro" id="IPR002509">
    <property type="entry name" value="NODB_dom"/>
</dbReference>
<dbReference type="PROSITE" id="PS51677">
    <property type="entry name" value="NODB"/>
    <property type="match status" value="1"/>
</dbReference>
<evidence type="ECO:0000313" key="4">
    <source>
        <dbReference type="Proteomes" id="UP001255185"/>
    </source>
</evidence>
<proteinExistence type="predicted"/>
<feature type="transmembrane region" description="Helical" evidence="1">
    <location>
        <begin position="30"/>
        <end position="47"/>
    </location>
</feature>
<protein>
    <submittedName>
        <fullName evidence="3">Peptidoglycan/xylan/chitin deacetylase (PgdA/CDA1 family)</fullName>
    </submittedName>
</protein>
<feature type="transmembrane region" description="Helical" evidence="1">
    <location>
        <begin position="7"/>
        <end position="24"/>
    </location>
</feature>
<keyword evidence="1" id="KW-0812">Transmembrane</keyword>
<dbReference type="RefSeq" id="WP_310023518.1">
    <property type="nucleotide sequence ID" value="NZ_JAVDVI010000001.1"/>
</dbReference>
<accession>A0ABU1TJH1</accession>
<keyword evidence="4" id="KW-1185">Reference proteome</keyword>
<dbReference type="InterPro" id="IPR011330">
    <property type="entry name" value="Glyco_hydro/deAcase_b/a-brl"/>
</dbReference>
<keyword evidence="1" id="KW-0472">Membrane</keyword>